<keyword evidence="3" id="KW-1185">Reference proteome</keyword>
<feature type="compositionally biased region" description="Low complexity" evidence="1">
    <location>
        <begin position="114"/>
        <end position="125"/>
    </location>
</feature>
<evidence type="ECO:0000313" key="3">
    <source>
        <dbReference type="Proteomes" id="UP000314294"/>
    </source>
</evidence>
<feature type="region of interest" description="Disordered" evidence="1">
    <location>
        <begin position="39"/>
        <end position="70"/>
    </location>
</feature>
<organism evidence="2 3">
    <name type="scientific">Liparis tanakae</name>
    <name type="common">Tanaka's snailfish</name>
    <dbReference type="NCBI Taxonomy" id="230148"/>
    <lineage>
        <taxon>Eukaryota</taxon>
        <taxon>Metazoa</taxon>
        <taxon>Chordata</taxon>
        <taxon>Craniata</taxon>
        <taxon>Vertebrata</taxon>
        <taxon>Euteleostomi</taxon>
        <taxon>Actinopterygii</taxon>
        <taxon>Neopterygii</taxon>
        <taxon>Teleostei</taxon>
        <taxon>Neoteleostei</taxon>
        <taxon>Acanthomorphata</taxon>
        <taxon>Eupercaria</taxon>
        <taxon>Perciformes</taxon>
        <taxon>Cottioidei</taxon>
        <taxon>Cottales</taxon>
        <taxon>Liparidae</taxon>
        <taxon>Liparis</taxon>
    </lineage>
</organism>
<name>A0A4Z2HHP4_9TELE</name>
<reference evidence="2 3" key="1">
    <citation type="submission" date="2019-03" db="EMBL/GenBank/DDBJ databases">
        <title>First draft genome of Liparis tanakae, snailfish: a comprehensive survey of snailfish specific genes.</title>
        <authorList>
            <person name="Kim W."/>
            <person name="Song I."/>
            <person name="Jeong J.-H."/>
            <person name="Kim D."/>
            <person name="Kim S."/>
            <person name="Ryu S."/>
            <person name="Song J.Y."/>
            <person name="Lee S.K."/>
        </authorList>
    </citation>
    <scope>NUCLEOTIDE SEQUENCE [LARGE SCALE GENOMIC DNA]</scope>
    <source>
        <tissue evidence="2">Muscle</tissue>
    </source>
</reference>
<proteinExistence type="predicted"/>
<dbReference type="AlphaFoldDB" id="A0A4Z2HHP4"/>
<feature type="region of interest" description="Disordered" evidence="1">
    <location>
        <begin position="96"/>
        <end position="143"/>
    </location>
</feature>
<sequence>MQCLLGCARSIARAAQRLARLRYRTIRYTAVFFGPDLNRSRPLDSPEASSTAVGTIRQRGEETRPDGNGAAEMTYATLHFSRDHSSIKTVGQHLTGTWLAGPHDGQLHSETDSAVKSPSSPVSTPTDRDGPRVAGLVGRSGVT</sequence>
<evidence type="ECO:0000256" key="1">
    <source>
        <dbReference type="SAM" id="MobiDB-lite"/>
    </source>
</evidence>
<accession>A0A4Z2HHP4</accession>
<protein>
    <submittedName>
        <fullName evidence="2">Uncharacterized protein</fullName>
    </submittedName>
</protein>
<dbReference type="Proteomes" id="UP000314294">
    <property type="component" value="Unassembled WGS sequence"/>
</dbReference>
<evidence type="ECO:0000313" key="2">
    <source>
        <dbReference type="EMBL" id="TNN64785.1"/>
    </source>
</evidence>
<gene>
    <name evidence="2" type="ORF">EYF80_024980</name>
</gene>
<comment type="caution">
    <text evidence="2">The sequence shown here is derived from an EMBL/GenBank/DDBJ whole genome shotgun (WGS) entry which is preliminary data.</text>
</comment>
<dbReference type="EMBL" id="SRLO01000246">
    <property type="protein sequence ID" value="TNN64785.1"/>
    <property type="molecule type" value="Genomic_DNA"/>
</dbReference>